<dbReference type="OrthoDB" id="9845523at2"/>
<feature type="compositionally biased region" description="Basic and acidic residues" evidence="1">
    <location>
        <begin position="239"/>
        <end position="248"/>
    </location>
</feature>
<protein>
    <submittedName>
        <fullName evidence="3">Uncharacterized protein</fullName>
    </submittedName>
</protein>
<evidence type="ECO:0000256" key="1">
    <source>
        <dbReference type="SAM" id="MobiDB-lite"/>
    </source>
</evidence>
<feature type="chain" id="PRO_5017349932" evidence="2">
    <location>
        <begin position="23"/>
        <end position="348"/>
    </location>
</feature>
<evidence type="ECO:0000313" key="3">
    <source>
        <dbReference type="EMBL" id="RIH81433.1"/>
    </source>
</evidence>
<accession>A0A399ED16</accession>
<evidence type="ECO:0000313" key="4">
    <source>
        <dbReference type="Proteomes" id="UP000265715"/>
    </source>
</evidence>
<dbReference type="Proteomes" id="UP000265715">
    <property type="component" value="Unassembled WGS sequence"/>
</dbReference>
<proteinExistence type="predicted"/>
<organism evidence="3 4">
    <name type="scientific">Calidithermus terrae</name>
    <dbReference type="NCBI Taxonomy" id="1408545"/>
    <lineage>
        <taxon>Bacteria</taxon>
        <taxon>Thermotogati</taxon>
        <taxon>Deinococcota</taxon>
        <taxon>Deinococci</taxon>
        <taxon>Thermales</taxon>
        <taxon>Thermaceae</taxon>
        <taxon>Calidithermus</taxon>
    </lineage>
</organism>
<gene>
    <name evidence="3" type="ORF">Mterra_03162</name>
</gene>
<feature type="signal peptide" evidence="2">
    <location>
        <begin position="1"/>
        <end position="22"/>
    </location>
</feature>
<comment type="caution">
    <text evidence="3">The sequence shown here is derived from an EMBL/GenBank/DDBJ whole genome shotgun (WGS) entry which is preliminary data.</text>
</comment>
<evidence type="ECO:0000256" key="2">
    <source>
        <dbReference type="SAM" id="SignalP"/>
    </source>
</evidence>
<reference evidence="3 4" key="1">
    <citation type="submission" date="2018-08" db="EMBL/GenBank/DDBJ databases">
        <title>Meiothermus terrae DSM 26712 genome sequencing project.</title>
        <authorList>
            <person name="Da Costa M.S."/>
            <person name="Albuquerque L."/>
            <person name="Raposo P."/>
            <person name="Froufe H.J.C."/>
            <person name="Barroso C.S."/>
            <person name="Egas C."/>
        </authorList>
    </citation>
    <scope>NUCLEOTIDE SEQUENCE [LARGE SCALE GENOMIC DNA]</scope>
    <source>
        <strain evidence="3 4">DSM 26712</strain>
    </source>
</reference>
<dbReference type="AlphaFoldDB" id="A0A399ED16"/>
<keyword evidence="2" id="KW-0732">Signal</keyword>
<keyword evidence="4" id="KW-1185">Reference proteome</keyword>
<name>A0A399ED16_9DEIN</name>
<sequence>MPRPARWMLALALGPLPLFPGADPGSAAQSLAHSENVVVSPDGRLEALSFGRRACVRVMHEARLLADLTCVDLAQPGDGVLRLVVDGRPLEVPYRAELSLGRTDYLIRLGAGWAAGPAPAPTSAPGCTPSACLVRGALPLPVLPEVLPQDGGVPPALPRAVPSVALEPLPYAGERAAGPGGLLPQEDDPLRDRLAPVHREAAASPPRGPGEAQAASAPPAPPAPERPAAEPSGARRQSRRPEGDRPFEPEALAYARFTLRQGERGAQLSYALLARAPLETPAAALRLYLDGQPLKARLTRRGLGPVPGRLEAGDGEWGWLELGRLQGAVLRLEWALAGGVLRREWRLR</sequence>
<dbReference type="RefSeq" id="WP_147372866.1">
    <property type="nucleotide sequence ID" value="NZ_QXDL01000174.1"/>
</dbReference>
<feature type="region of interest" description="Disordered" evidence="1">
    <location>
        <begin position="199"/>
        <end position="248"/>
    </location>
</feature>
<dbReference type="EMBL" id="QXDL01000174">
    <property type="protein sequence ID" value="RIH81433.1"/>
    <property type="molecule type" value="Genomic_DNA"/>
</dbReference>